<evidence type="ECO:0000313" key="1">
    <source>
        <dbReference type="EMBL" id="EEF76739.1"/>
    </source>
</evidence>
<protein>
    <submittedName>
        <fullName evidence="1">Uncharacterized protein</fullName>
    </submittedName>
</protein>
<gene>
    <name evidence="1" type="ORF">BACCOPRO_02245</name>
</gene>
<dbReference type="RefSeq" id="WP_008143196.1">
    <property type="nucleotide sequence ID" value="NZ_EQ973643.1"/>
</dbReference>
<keyword evidence="2" id="KW-1185">Reference proteome</keyword>
<evidence type="ECO:0000313" key="2">
    <source>
        <dbReference type="Proteomes" id="UP000014073"/>
    </source>
</evidence>
<dbReference type="Proteomes" id="UP000014073">
    <property type="component" value="Unassembled WGS sequence"/>
</dbReference>
<reference evidence="1 2" key="1">
    <citation type="submission" date="2008-12" db="EMBL/GenBank/DDBJ databases">
        <authorList>
            <person name="Fulton L."/>
            <person name="Clifton S."/>
            <person name="Fulton B."/>
            <person name="Xu J."/>
            <person name="Minx P."/>
            <person name="Pepin K.H."/>
            <person name="Johnson M."/>
            <person name="Bhonagiri V."/>
            <person name="Nash W.E."/>
            <person name="Mardis E.R."/>
            <person name="Wilson R.K."/>
        </authorList>
    </citation>
    <scope>NUCLEOTIDE SEQUENCE [LARGE SCALE GENOMIC DNA]</scope>
    <source>
        <strain evidence="1 2">DSM 18228</strain>
    </source>
</reference>
<dbReference type="GeneID" id="78406358"/>
<dbReference type="EMBL" id="ACBW01000149">
    <property type="protein sequence ID" value="EEF76739.1"/>
    <property type="molecule type" value="Genomic_DNA"/>
</dbReference>
<sequence length="65" mass="7484">MAGTKIEKIYEPLKAKKINIKRWTGDISLNVSLSIPEKKSTLKNVIQSLNMEYPSDNPYAHFFSR</sequence>
<comment type="caution">
    <text evidence="1">The sequence shown here is derived from an EMBL/GenBank/DDBJ whole genome shotgun (WGS) entry which is preliminary data.</text>
</comment>
<proteinExistence type="predicted"/>
<dbReference type="HOGENOM" id="CLU_2840533_0_0_10"/>
<dbReference type="AlphaFoldDB" id="S0F8Q2"/>
<organism evidence="1 2">
    <name type="scientific">Phocaeicola coprophilus DSM 18228 = JCM 13818</name>
    <dbReference type="NCBI Taxonomy" id="547042"/>
    <lineage>
        <taxon>Bacteria</taxon>
        <taxon>Pseudomonadati</taxon>
        <taxon>Bacteroidota</taxon>
        <taxon>Bacteroidia</taxon>
        <taxon>Bacteroidales</taxon>
        <taxon>Bacteroidaceae</taxon>
        <taxon>Phocaeicola</taxon>
    </lineage>
</organism>
<name>S0F8Q2_9BACT</name>
<accession>S0F8Q2</accession>